<evidence type="ECO:0000313" key="21">
    <source>
        <dbReference type="EMBL" id="VWB92183.1"/>
    </source>
</evidence>
<dbReference type="GO" id="GO:0043531">
    <property type="term" value="F:ADP binding"/>
    <property type="evidence" value="ECO:0007669"/>
    <property type="project" value="TreeGrafter"/>
</dbReference>
<evidence type="ECO:0000313" key="19">
    <source>
        <dbReference type="EMBL" id="KWF33877.1"/>
    </source>
</evidence>
<dbReference type="CDD" id="cd01132">
    <property type="entry name" value="F1-ATPase_alpha_CD"/>
    <property type="match status" value="1"/>
</dbReference>
<keyword evidence="4 15" id="KW-0813">Transport</keyword>
<evidence type="ECO:0000256" key="9">
    <source>
        <dbReference type="ARBA" id="ARBA00022967"/>
    </source>
</evidence>
<dbReference type="Proteomes" id="UP000062912">
    <property type="component" value="Unassembled WGS sequence"/>
</dbReference>
<dbReference type="EC" id="7.1.2.2" evidence="15"/>
<dbReference type="PANTHER" id="PTHR48082:SF2">
    <property type="entry name" value="ATP SYNTHASE SUBUNIT ALPHA, MITOCHONDRIAL"/>
    <property type="match status" value="1"/>
</dbReference>
<dbReference type="Pfam" id="PF00306">
    <property type="entry name" value="ATP-synt_ab_C"/>
    <property type="match status" value="1"/>
</dbReference>
<accession>A0A132EM24</accession>
<dbReference type="PROSITE" id="PS00152">
    <property type="entry name" value="ATPASE_ALPHA_BETA"/>
    <property type="match status" value="1"/>
</dbReference>
<keyword evidence="13 15" id="KW-0066">ATP synthesis</keyword>
<dbReference type="CDD" id="cd18116">
    <property type="entry name" value="ATP-synt_F1_alpha_N"/>
    <property type="match status" value="1"/>
</dbReference>
<feature type="domain" description="ATPase F1/V1/A1 complex alpha/beta subunit N-terminal" evidence="18">
    <location>
        <begin position="25"/>
        <end position="92"/>
    </location>
</feature>
<dbReference type="InterPro" id="IPR005294">
    <property type="entry name" value="ATP_synth_F1_asu"/>
</dbReference>
<proteinExistence type="inferred from homology"/>
<dbReference type="CDD" id="cd18113">
    <property type="entry name" value="ATP-synt_F1_alpha_C"/>
    <property type="match status" value="1"/>
</dbReference>
<feature type="domain" description="ATP synthase alpha subunit C-terminal" evidence="17">
    <location>
        <begin position="382"/>
        <end position="507"/>
    </location>
</feature>
<evidence type="ECO:0000313" key="24">
    <source>
        <dbReference type="Proteomes" id="UP001248067"/>
    </source>
</evidence>
<dbReference type="PIRSF" id="PIRSF039088">
    <property type="entry name" value="F_ATPase_subunit_alpha"/>
    <property type="match status" value="1"/>
</dbReference>
<keyword evidence="6 15" id="KW-0547">Nucleotide-binding</keyword>
<dbReference type="FunFam" id="1.20.150.20:FF:000001">
    <property type="entry name" value="ATP synthase subunit alpha"/>
    <property type="match status" value="1"/>
</dbReference>
<keyword evidence="24" id="KW-1185">Reference proteome</keyword>
<dbReference type="SUPFAM" id="SSF50615">
    <property type="entry name" value="N-terminal domain of alpha and beta subunits of F1 ATP synthase"/>
    <property type="match status" value="1"/>
</dbReference>
<keyword evidence="11 15" id="KW-0472">Membrane</keyword>
<dbReference type="PANTHER" id="PTHR48082">
    <property type="entry name" value="ATP SYNTHASE SUBUNIT ALPHA, MITOCHONDRIAL"/>
    <property type="match status" value="1"/>
</dbReference>
<dbReference type="EMBL" id="VJSY01000026">
    <property type="protein sequence ID" value="MDR8755158.1"/>
    <property type="molecule type" value="Genomic_DNA"/>
</dbReference>
<evidence type="ECO:0000256" key="13">
    <source>
        <dbReference type="ARBA" id="ARBA00023310"/>
    </source>
</evidence>
<evidence type="ECO:0000256" key="4">
    <source>
        <dbReference type="ARBA" id="ARBA00022448"/>
    </source>
</evidence>
<evidence type="ECO:0000256" key="15">
    <source>
        <dbReference type="HAMAP-Rule" id="MF_01346"/>
    </source>
</evidence>
<dbReference type="Pfam" id="PF00006">
    <property type="entry name" value="ATP-synt_ab"/>
    <property type="match status" value="1"/>
</dbReference>
<reference evidence="19 22" key="1">
    <citation type="submission" date="2015-11" db="EMBL/GenBank/DDBJ databases">
        <title>Expanding the genomic diversity of Burkholderia species for the development of highly accurate diagnostics.</title>
        <authorList>
            <person name="Sahl J."/>
            <person name="Keim P."/>
            <person name="Wagner D."/>
        </authorList>
    </citation>
    <scope>NUCLEOTIDE SEQUENCE [LARGE SCALE GENOMIC DNA]</scope>
    <source>
        <strain evidence="19 22">MSMB368WGS</strain>
    </source>
</reference>
<organism evidence="19 22">
    <name type="scientific">Burkholderia pseudomultivorans</name>
    <dbReference type="NCBI Taxonomy" id="1207504"/>
    <lineage>
        <taxon>Bacteria</taxon>
        <taxon>Pseudomonadati</taxon>
        <taxon>Pseudomonadota</taxon>
        <taxon>Betaproteobacteria</taxon>
        <taxon>Burkholderiales</taxon>
        <taxon>Burkholderiaceae</taxon>
        <taxon>Burkholderia</taxon>
        <taxon>Burkholderia cepacia complex</taxon>
    </lineage>
</organism>
<keyword evidence="9 15" id="KW-1278">Translocase</keyword>
<comment type="similarity">
    <text evidence="3 15">Belongs to the ATPase alpha/beta chains family.</text>
</comment>
<dbReference type="InterPro" id="IPR023366">
    <property type="entry name" value="ATP_synth_asu-like_sf"/>
</dbReference>
<dbReference type="InterPro" id="IPR033732">
    <property type="entry name" value="ATP_synth_F1_a_nt-bd_dom"/>
</dbReference>
<dbReference type="InterPro" id="IPR000194">
    <property type="entry name" value="ATPase_F1/V1/A1_a/bsu_nucl-bd"/>
</dbReference>
<keyword evidence="5 15" id="KW-1003">Cell membrane</keyword>
<feature type="domain" description="ATPase F1/V1/A1 complex alpha/beta subunit nucleotide-binding" evidence="16">
    <location>
        <begin position="149"/>
        <end position="375"/>
    </location>
</feature>
<feature type="site" description="Required for activity" evidence="15">
    <location>
        <position position="373"/>
    </location>
</feature>
<comment type="catalytic activity">
    <reaction evidence="15">
        <text>ATP + H2O + 4 H(+)(in) = ADP + phosphate + 5 H(+)(out)</text>
        <dbReference type="Rhea" id="RHEA:57720"/>
        <dbReference type="ChEBI" id="CHEBI:15377"/>
        <dbReference type="ChEBI" id="CHEBI:15378"/>
        <dbReference type="ChEBI" id="CHEBI:30616"/>
        <dbReference type="ChEBI" id="CHEBI:43474"/>
        <dbReference type="ChEBI" id="CHEBI:456216"/>
        <dbReference type="EC" id="7.1.2.2"/>
    </reaction>
</comment>
<evidence type="ECO:0000256" key="1">
    <source>
        <dbReference type="ARBA" id="ARBA00003784"/>
    </source>
</evidence>
<feature type="binding site" evidence="15">
    <location>
        <begin position="169"/>
        <end position="176"/>
    </location>
    <ligand>
        <name>ATP</name>
        <dbReference type="ChEBI" id="CHEBI:30616"/>
    </ligand>
</feature>
<dbReference type="InterPro" id="IPR027417">
    <property type="entry name" value="P-loop_NTPase"/>
</dbReference>
<evidence type="ECO:0000259" key="16">
    <source>
        <dbReference type="Pfam" id="PF00006"/>
    </source>
</evidence>
<dbReference type="InterPro" id="IPR004100">
    <property type="entry name" value="ATPase_F1/V1/A1_a/bsu_N"/>
</dbReference>
<dbReference type="GO" id="GO:0046933">
    <property type="term" value="F:proton-transporting ATP synthase activity, rotational mechanism"/>
    <property type="evidence" value="ECO:0007669"/>
    <property type="project" value="UniProtKB-UniRule"/>
</dbReference>
<dbReference type="Proteomes" id="UP001248067">
    <property type="component" value="Unassembled WGS sequence"/>
</dbReference>
<evidence type="ECO:0000313" key="20">
    <source>
        <dbReference type="EMBL" id="MDR8755158.1"/>
    </source>
</evidence>
<dbReference type="InterPro" id="IPR038376">
    <property type="entry name" value="ATP_synth_asu_C_sf"/>
</dbReference>
<evidence type="ECO:0000256" key="11">
    <source>
        <dbReference type="ARBA" id="ARBA00023136"/>
    </source>
</evidence>
<keyword evidence="10 15" id="KW-0406">Ion transport</keyword>
<evidence type="ECO:0000256" key="8">
    <source>
        <dbReference type="ARBA" id="ARBA00022840"/>
    </source>
</evidence>
<sequence>MQLNPSEISELIKSRIQGLEASADVRNQGTVISVTDGIVRIHGLSDVMQGEMLEFPGNTFGLALNLERDSVGAVILGEYEHISEGDIVKTTGRILEVPVGPELVGRVVDALGNPIDGKGPVNAKLTDAIEKIAPGVIWRKSVSQPVQTGIKSIDAMVPIGRGQRELIIGDRQCGKTAVALDAIINQKGKDLICIYVAIGQKASSIMNVVRKLEETGAMEYTIVVAASASDSAAMQYLAPYAGCTMGEYFRDRGQDALIIYDDLTKQAWAYRQISLLLRRPPGREAYPGDVFYLHSRLLERAARVSEEYVEKFTNGEVKGKSGSLTALPVIETQAGDVTAFVPTNVISITDGQIFLETDLFNAGIRPAINAGVSVSRVGGAAQTKVVKKLSGGIRTDLAQYRELAAFAQFASDLDEATRKQLERGRRVTELLKQPQYQPLQVWELAVSLYAANNGYLDDLDVKQVLSFEKGLRENLKTSHADLIKRIEDTKDLSKDDEGALRAAIESFKKSGAY</sequence>
<dbReference type="RefSeq" id="WP_060240264.1">
    <property type="nucleotide sequence ID" value="NZ_CABVPP010000038.1"/>
</dbReference>
<keyword evidence="12 15" id="KW-0139">CF(1)</keyword>
<evidence type="ECO:0000256" key="5">
    <source>
        <dbReference type="ARBA" id="ARBA00022475"/>
    </source>
</evidence>
<gene>
    <name evidence="20" type="primary">atpA_1</name>
    <name evidence="15" type="synonym">atpA</name>
    <name evidence="21" type="ORF">BPS26883_04443</name>
    <name evidence="20" type="ORF">FEQ00_03587</name>
    <name evidence="19" type="ORF">WT56_08920</name>
</gene>
<comment type="subunit">
    <text evidence="14">F-type ATPases have 2 components, CF(1) - the catalytic core - and CF(0) - the membrane proton channel. CF(1) has five subunits: alpha(3), beta(3), gamma(1), delta(1), epsilon(1). CF(0) has four main subunits: a(1), b(1), b'(1) and c(9-12).</text>
</comment>
<dbReference type="SUPFAM" id="SSF47917">
    <property type="entry name" value="C-terminal domain of alpha and beta subunits of F1 ATP synthase"/>
    <property type="match status" value="1"/>
</dbReference>
<dbReference type="GO" id="GO:0045259">
    <property type="term" value="C:proton-transporting ATP synthase complex"/>
    <property type="evidence" value="ECO:0007669"/>
    <property type="project" value="UniProtKB-KW"/>
</dbReference>
<dbReference type="GO" id="GO:0005886">
    <property type="term" value="C:plasma membrane"/>
    <property type="evidence" value="ECO:0007669"/>
    <property type="project" value="UniProtKB-SubCell"/>
</dbReference>
<dbReference type="GeneID" id="93171482"/>
<evidence type="ECO:0000256" key="10">
    <source>
        <dbReference type="ARBA" id="ARBA00023065"/>
    </source>
</evidence>
<reference evidence="20 24" key="2">
    <citation type="submission" date="2019-06" db="EMBL/GenBank/DDBJ databases">
        <title>Evolution of Burkholderia multivorans in the lungs of Cystic Fibrosis patients.</title>
        <authorList>
            <person name="Moreira L.M."/>
        </authorList>
    </citation>
    <scope>NUCLEOTIDE SEQUENCE [LARGE SCALE GENOMIC DNA]</scope>
    <source>
        <strain evidence="20 24">VC13239</strain>
    </source>
</reference>
<dbReference type="InterPro" id="IPR036121">
    <property type="entry name" value="ATPase_F1/V1/A1_a/bsu_N_sf"/>
</dbReference>
<evidence type="ECO:0000313" key="23">
    <source>
        <dbReference type="Proteomes" id="UP000494162"/>
    </source>
</evidence>
<dbReference type="OrthoDB" id="9803053at2"/>
<comment type="subcellular location">
    <subcellularLocation>
        <location evidence="15">Cell membrane</location>
        <topology evidence="15">Peripheral membrane protein</topology>
    </subcellularLocation>
    <subcellularLocation>
        <location evidence="2">Membrane</location>
        <topology evidence="2">Peripheral membrane protein</topology>
    </subcellularLocation>
</comment>
<dbReference type="NCBIfam" id="TIGR00962">
    <property type="entry name" value="atpA"/>
    <property type="match status" value="1"/>
</dbReference>
<dbReference type="EMBL" id="CABVPP010000038">
    <property type="protein sequence ID" value="VWB92183.1"/>
    <property type="molecule type" value="Genomic_DNA"/>
</dbReference>
<evidence type="ECO:0000256" key="6">
    <source>
        <dbReference type="ARBA" id="ARBA00022741"/>
    </source>
</evidence>
<dbReference type="Pfam" id="PF02874">
    <property type="entry name" value="ATP-synt_ab_N"/>
    <property type="match status" value="1"/>
</dbReference>
<dbReference type="EMBL" id="LPJR01000017">
    <property type="protein sequence ID" value="KWF33877.1"/>
    <property type="molecule type" value="Genomic_DNA"/>
</dbReference>
<dbReference type="FunFam" id="2.40.30.20:FF:000001">
    <property type="entry name" value="ATP synthase subunit alpha"/>
    <property type="match status" value="1"/>
</dbReference>
<reference evidence="21 23" key="3">
    <citation type="submission" date="2019-09" db="EMBL/GenBank/DDBJ databases">
        <authorList>
            <person name="Depoorter E."/>
        </authorList>
    </citation>
    <scope>NUCLEOTIDE SEQUENCE [LARGE SCALE GENOMIC DNA]</scope>
    <source>
        <strain evidence="21">LMG 26883</strain>
    </source>
</reference>
<dbReference type="NCBIfam" id="NF009884">
    <property type="entry name" value="PRK13343.1"/>
    <property type="match status" value="1"/>
</dbReference>
<evidence type="ECO:0000259" key="17">
    <source>
        <dbReference type="Pfam" id="PF00306"/>
    </source>
</evidence>
<name>A0A132EM24_9BURK</name>
<comment type="function">
    <text evidence="1 15">Produces ATP from ADP in the presence of a proton gradient across the membrane. The alpha chain is a regulatory subunit.</text>
</comment>
<dbReference type="HAMAP" id="MF_01346">
    <property type="entry name" value="ATP_synth_alpha_bact"/>
    <property type="match status" value="1"/>
</dbReference>
<dbReference type="AlphaFoldDB" id="A0A132EM24"/>
<evidence type="ECO:0000256" key="7">
    <source>
        <dbReference type="ARBA" id="ARBA00022781"/>
    </source>
</evidence>
<evidence type="ECO:0000256" key="2">
    <source>
        <dbReference type="ARBA" id="ARBA00004170"/>
    </source>
</evidence>
<evidence type="ECO:0000313" key="22">
    <source>
        <dbReference type="Proteomes" id="UP000062912"/>
    </source>
</evidence>
<dbReference type="Proteomes" id="UP000494162">
    <property type="component" value="Unassembled WGS sequence"/>
</dbReference>
<dbReference type="InterPro" id="IPR020003">
    <property type="entry name" value="ATPase_a/bsu_AS"/>
</dbReference>
<evidence type="ECO:0000259" key="18">
    <source>
        <dbReference type="Pfam" id="PF02874"/>
    </source>
</evidence>
<dbReference type="FunFam" id="3.40.50.300:FF:000002">
    <property type="entry name" value="ATP synthase subunit alpha"/>
    <property type="match status" value="1"/>
</dbReference>
<evidence type="ECO:0000256" key="3">
    <source>
        <dbReference type="ARBA" id="ARBA00008936"/>
    </source>
</evidence>
<dbReference type="SUPFAM" id="SSF52540">
    <property type="entry name" value="P-loop containing nucleoside triphosphate hydrolases"/>
    <property type="match status" value="1"/>
</dbReference>
<dbReference type="InterPro" id="IPR000793">
    <property type="entry name" value="ATP_synth_asu_C"/>
</dbReference>
<dbReference type="Gene3D" id="1.20.150.20">
    <property type="entry name" value="ATP synthase alpha/beta chain, C-terminal domain"/>
    <property type="match status" value="1"/>
</dbReference>
<dbReference type="GO" id="GO:0005524">
    <property type="term" value="F:ATP binding"/>
    <property type="evidence" value="ECO:0007669"/>
    <property type="project" value="UniProtKB-UniRule"/>
</dbReference>
<dbReference type="Gene3D" id="3.40.50.300">
    <property type="entry name" value="P-loop containing nucleotide triphosphate hydrolases"/>
    <property type="match status" value="1"/>
</dbReference>
<dbReference type="Gene3D" id="2.40.30.20">
    <property type="match status" value="1"/>
</dbReference>
<keyword evidence="7 15" id="KW-0375">Hydrogen ion transport</keyword>
<evidence type="ECO:0000256" key="14">
    <source>
        <dbReference type="ARBA" id="ARBA00026013"/>
    </source>
</evidence>
<evidence type="ECO:0000256" key="12">
    <source>
        <dbReference type="ARBA" id="ARBA00023196"/>
    </source>
</evidence>
<protein>
    <recommendedName>
        <fullName evidence="15">ATP synthase subunit alpha</fullName>
        <ecNumber evidence="15">7.1.2.2</ecNumber>
    </recommendedName>
    <alternativeName>
        <fullName evidence="15">ATP synthase F1 sector subunit alpha</fullName>
    </alternativeName>
    <alternativeName>
        <fullName evidence="15">F-ATPase subunit alpha</fullName>
    </alternativeName>
</protein>
<keyword evidence="8 15" id="KW-0067">ATP-binding</keyword>